<feature type="compositionally biased region" description="Polar residues" evidence="1">
    <location>
        <begin position="108"/>
        <end position="119"/>
    </location>
</feature>
<dbReference type="EMBL" id="KQ965759">
    <property type="protein sequence ID" value="KXS15828.1"/>
    <property type="molecule type" value="Genomic_DNA"/>
</dbReference>
<accession>A0A139AGE8</accession>
<evidence type="ECO:0000256" key="1">
    <source>
        <dbReference type="SAM" id="MobiDB-lite"/>
    </source>
</evidence>
<feature type="region of interest" description="Disordered" evidence="1">
    <location>
        <begin position="15"/>
        <end position="70"/>
    </location>
</feature>
<evidence type="ECO:0000313" key="2">
    <source>
        <dbReference type="EMBL" id="KXS15828.1"/>
    </source>
</evidence>
<gene>
    <name evidence="2" type="ORF">M427DRAFT_56401</name>
</gene>
<reference evidence="2 3" key="1">
    <citation type="journal article" date="2015" name="Genome Biol. Evol.">
        <title>Phylogenomic analyses indicate that early fungi evolved digesting cell walls of algal ancestors of land plants.</title>
        <authorList>
            <person name="Chang Y."/>
            <person name="Wang S."/>
            <person name="Sekimoto S."/>
            <person name="Aerts A.L."/>
            <person name="Choi C."/>
            <person name="Clum A."/>
            <person name="LaButti K.M."/>
            <person name="Lindquist E.A."/>
            <person name="Yee Ngan C."/>
            <person name="Ohm R.A."/>
            <person name="Salamov A.A."/>
            <person name="Grigoriev I.V."/>
            <person name="Spatafora J.W."/>
            <person name="Berbee M.L."/>
        </authorList>
    </citation>
    <scope>NUCLEOTIDE SEQUENCE [LARGE SCALE GENOMIC DNA]</scope>
    <source>
        <strain evidence="2 3">JEL478</strain>
    </source>
</reference>
<name>A0A139AGE8_GONPJ</name>
<keyword evidence="3" id="KW-1185">Reference proteome</keyword>
<evidence type="ECO:0000313" key="3">
    <source>
        <dbReference type="Proteomes" id="UP000070544"/>
    </source>
</evidence>
<feature type="region of interest" description="Disordered" evidence="1">
    <location>
        <begin position="105"/>
        <end position="129"/>
    </location>
</feature>
<sequence length="129" mass="13549">MDSCGTRWELIQNLASRSPERRSTVLPIAAELPPSSATNPSDSPPPPLPNNRTASNSKPPPMPPALGPVDVDANAAFASSPLRTSFSFCRLSDDTVSHSAHALCHPLSVNNPGTTSSGSVDWEGRKGAY</sequence>
<dbReference type="AlphaFoldDB" id="A0A139AGE8"/>
<protein>
    <submittedName>
        <fullName evidence="2">Uncharacterized protein</fullName>
    </submittedName>
</protein>
<organism evidence="2 3">
    <name type="scientific">Gonapodya prolifera (strain JEL478)</name>
    <name type="common">Monoblepharis prolifera</name>
    <dbReference type="NCBI Taxonomy" id="1344416"/>
    <lineage>
        <taxon>Eukaryota</taxon>
        <taxon>Fungi</taxon>
        <taxon>Fungi incertae sedis</taxon>
        <taxon>Chytridiomycota</taxon>
        <taxon>Chytridiomycota incertae sedis</taxon>
        <taxon>Monoblepharidomycetes</taxon>
        <taxon>Monoblepharidales</taxon>
        <taxon>Gonapodyaceae</taxon>
        <taxon>Gonapodya</taxon>
    </lineage>
</organism>
<dbReference type="Proteomes" id="UP000070544">
    <property type="component" value="Unassembled WGS sequence"/>
</dbReference>
<proteinExistence type="predicted"/>